<dbReference type="Proteomes" id="UP000295781">
    <property type="component" value="Chromosome"/>
</dbReference>
<dbReference type="RefSeq" id="WP_129352991.1">
    <property type="nucleotide sequence ID" value="NZ_CP012670.1"/>
</dbReference>
<sequence length="227" mass="25763">MIRIVLAAEPPSFDERVRERGKDAITRLLGKPVNGKGGRKPKKTYVREEDIPSKRFPALWIEPRRADGKSTLDDMMELYGQQCAYLAMHIEKATGSPTVDHFIPKSTNWRLVYEWSNYRLSAACVNAAKGVLDVVDPFEVHAGWFELNLATLHVQRGRGAPSAQHTKIDNTLPLLNLRECRQQREEYVTRYQLGPGNKGIDLAYLAHRAPFIASELRRQGKLVRGDI</sequence>
<dbReference type="EMBL" id="CP012670">
    <property type="protein sequence ID" value="AUX25812.1"/>
    <property type="molecule type" value="Genomic_DNA"/>
</dbReference>
<evidence type="ECO:0000313" key="1">
    <source>
        <dbReference type="EMBL" id="AUX25812.1"/>
    </source>
</evidence>
<dbReference type="OrthoDB" id="9797348at2"/>
<protein>
    <recommendedName>
        <fullName evidence="3">HNH nuclease domain-containing protein</fullName>
    </recommendedName>
</protein>
<reference evidence="1 2" key="1">
    <citation type="submission" date="2015-09" db="EMBL/GenBank/DDBJ databases">
        <title>Sorangium comparison.</title>
        <authorList>
            <person name="Zaburannyi N."/>
            <person name="Bunk B."/>
            <person name="Overmann J."/>
            <person name="Mueller R."/>
        </authorList>
    </citation>
    <scope>NUCLEOTIDE SEQUENCE [LARGE SCALE GENOMIC DNA]</scope>
    <source>
        <strain evidence="1 2">So ceGT47</strain>
    </source>
</reference>
<name>A0A4V0NED7_SORCE</name>
<proteinExistence type="predicted"/>
<accession>A0A4V0NED7</accession>
<gene>
    <name evidence="1" type="ORF">SOCEGT47_063640</name>
</gene>
<evidence type="ECO:0008006" key="3">
    <source>
        <dbReference type="Google" id="ProtNLM"/>
    </source>
</evidence>
<evidence type="ECO:0000313" key="2">
    <source>
        <dbReference type="Proteomes" id="UP000295781"/>
    </source>
</evidence>
<dbReference type="AlphaFoldDB" id="A0A4V0NED7"/>
<organism evidence="1 2">
    <name type="scientific">Sorangium cellulosum</name>
    <name type="common">Polyangium cellulosum</name>
    <dbReference type="NCBI Taxonomy" id="56"/>
    <lineage>
        <taxon>Bacteria</taxon>
        <taxon>Pseudomonadati</taxon>
        <taxon>Myxococcota</taxon>
        <taxon>Polyangia</taxon>
        <taxon>Polyangiales</taxon>
        <taxon>Polyangiaceae</taxon>
        <taxon>Sorangium</taxon>
    </lineage>
</organism>